<organism evidence="1 2">
    <name type="scientific">Luteimonas endophytica</name>
    <dbReference type="NCBI Taxonomy" id="3042023"/>
    <lineage>
        <taxon>Bacteria</taxon>
        <taxon>Pseudomonadati</taxon>
        <taxon>Pseudomonadota</taxon>
        <taxon>Gammaproteobacteria</taxon>
        <taxon>Lysobacterales</taxon>
        <taxon>Lysobacteraceae</taxon>
        <taxon>Luteimonas</taxon>
    </lineage>
</organism>
<dbReference type="EMBL" id="JARXRM010000008">
    <property type="protein sequence ID" value="MDH5821550.1"/>
    <property type="molecule type" value="Genomic_DNA"/>
</dbReference>
<sequence>MLAAEDSYNQTGDHLDANTCQLKAIFDPSVNFQCRSSSDKRAEHLFGLLLQVWPDAAKVAT</sequence>
<reference evidence="1 2" key="1">
    <citation type="submission" date="2023-04" db="EMBL/GenBank/DDBJ databases">
        <title>Luteimonas endophyticus RD2P54.</title>
        <authorList>
            <person name="Sun J.-Q."/>
        </authorList>
    </citation>
    <scope>NUCLEOTIDE SEQUENCE [LARGE SCALE GENOMIC DNA]</scope>
    <source>
        <strain evidence="1 2">RD2P54</strain>
    </source>
</reference>
<dbReference type="RefSeq" id="WP_280572258.1">
    <property type="nucleotide sequence ID" value="NZ_JARXRM010000008.1"/>
</dbReference>
<protein>
    <submittedName>
        <fullName evidence="1">Uncharacterized protein</fullName>
    </submittedName>
</protein>
<dbReference type="Proteomes" id="UP001156940">
    <property type="component" value="Unassembled WGS sequence"/>
</dbReference>
<gene>
    <name evidence="1" type="ORF">QFW77_00885</name>
</gene>
<evidence type="ECO:0000313" key="2">
    <source>
        <dbReference type="Proteomes" id="UP001156940"/>
    </source>
</evidence>
<name>A0ABT6J404_9GAMM</name>
<comment type="caution">
    <text evidence="1">The sequence shown here is derived from an EMBL/GenBank/DDBJ whole genome shotgun (WGS) entry which is preliminary data.</text>
</comment>
<keyword evidence="2" id="KW-1185">Reference proteome</keyword>
<accession>A0ABT6J404</accession>
<evidence type="ECO:0000313" key="1">
    <source>
        <dbReference type="EMBL" id="MDH5821550.1"/>
    </source>
</evidence>
<proteinExistence type="predicted"/>